<organism evidence="1 2">
    <name type="scientific">Hippocampus comes</name>
    <name type="common">Tiger tail seahorse</name>
    <dbReference type="NCBI Taxonomy" id="109280"/>
    <lineage>
        <taxon>Eukaryota</taxon>
        <taxon>Metazoa</taxon>
        <taxon>Chordata</taxon>
        <taxon>Craniata</taxon>
        <taxon>Vertebrata</taxon>
        <taxon>Euteleostomi</taxon>
        <taxon>Actinopterygii</taxon>
        <taxon>Neopterygii</taxon>
        <taxon>Teleostei</taxon>
        <taxon>Neoteleostei</taxon>
        <taxon>Acanthomorphata</taxon>
        <taxon>Syngnathiaria</taxon>
        <taxon>Syngnathiformes</taxon>
        <taxon>Syngnathoidei</taxon>
        <taxon>Syngnathidae</taxon>
        <taxon>Hippocampus</taxon>
    </lineage>
</organism>
<name>A0A3Q3E790_HIPCM</name>
<dbReference type="Proteomes" id="UP000264820">
    <property type="component" value="Unplaced"/>
</dbReference>
<keyword evidence="2" id="KW-1185">Reference proteome</keyword>
<dbReference type="AlphaFoldDB" id="A0A3Q3E790"/>
<evidence type="ECO:0000313" key="1">
    <source>
        <dbReference type="Ensembl" id="ENSHCOP00000026771.1"/>
    </source>
</evidence>
<reference evidence="1" key="1">
    <citation type="submission" date="2025-08" db="UniProtKB">
        <authorList>
            <consortium name="Ensembl"/>
        </authorList>
    </citation>
    <scope>IDENTIFICATION</scope>
</reference>
<dbReference type="Ensembl" id="ENSHCOT00000022258.1">
    <property type="protein sequence ID" value="ENSHCOP00000026771.1"/>
    <property type="gene ID" value="ENSHCOG00000018005.1"/>
</dbReference>
<dbReference type="OMA" id="CDFCQAV"/>
<protein>
    <submittedName>
        <fullName evidence="1">Uncharacterized protein</fullName>
    </submittedName>
</protein>
<dbReference type="STRING" id="109280.ENSHCOP00000026771"/>
<reference evidence="1" key="2">
    <citation type="submission" date="2025-09" db="UniProtKB">
        <authorList>
            <consortium name="Ensembl"/>
        </authorList>
    </citation>
    <scope>IDENTIFICATION</scope>
</reference>
<accession>A0A3Q3E790</accession>
<proteinExistence type="predicted"/>
<sequence>MDAAYRELYQEFVRLRSLCLRQAALLHSLMTTLQKAKGSAKHAPNPAAKCDVYALAANENTSHPLAEDMRKFSMKAPEGKAQQKMSSGEDLVTAKFCCDPPSGGGSHQDSKRVNQPHWETSFRHTNTLFHRQFLGFDLPSLPGRLLMSDVALQSYVCDFCQAVFPGHTTTRGDFLQHLHNHVT</sequence>
<dbReference type="GeneTree" id="ENSGT00670000099474"/>
<evidence type="ECO:0000313" key="2">
    <source>
        <dbReference type="Proteomes" id="UP000264820"/>
    </source>
</evidence>